<reference evidence="2" key="1">
    <citation type="submission" date="2020-05" db="EMBL/GenBank/DDBJ databases">
        <title>Phylogenomic resolution of chytrid fungi.</title>
        <authorList>
            <person name="Stajich J.E."/>
            <person name="Amses K."/>
            <person name="Simmons R."/>
            <person name="Seto K."/>
            <person name="Myers J."/>
            <person name="Bonds A."/>
            <person name="Quandt C.A."/>
            <person name="Barry K."/>
            <person name="Liu P."/>
            <person name="Grigoriev I."/>
            <person name="Longcore J.E."/>
            <person name="James T.Y."/>
        </authorList>
    </citation>
    <scope>NUCLEOTIDE SEQUENCE</scope>
    <source>
        <strain evidence="2">PLAUS21</strain>
    </source>
</reference>
<dbReference type="PANTHER" id="PTHR28096">
    <property type="entry name" value="PROTEIN FAF1"/>
    <property type="match status" value="1"/>
</dbReference>
<sequence length="204" mass="22904">MVEVVEFSLPTTKRTATQPKHEYKQFMNSKIKKISAPLTRKEKEQEDEDAKNDIELANLIKTSNLIQQYTESELFGKDRLALLRKKADQLAPTKQKQSLPMYLGLKKAAENRVNSKIREMKDLGTYTKKAVVELRKSEVTLKAKKKEKIDKGIVGSVGRINKGVMTVSKSVIDSVGGVKKKVSMRGTGFGGHQKKKGKSSKFSF</sequence>
<evidence type="ECO:0000313" key="3">
    <source>
        <dbReference type="Proteomes" id="UP001210925"/>
    </source>
</evidence>
<accession>A0AAD5UK36</accession>
<dbReference type="Proteomes" id="UP001210925">
    <property type="component" value="Unassembled WGS sequence"/>
</dbReference>
<feature type="compositionally biased region" description="Basic residues" evidence="1">
    <location>
        <begin position="192"/>
        <end position="204"/>
    </location>
</feature>
<evidence type="ECO:0000256" key="1">
    <source>
        <dbReference type="SAM" id="MobiDB-lite"/>
    </source>
</evidence>
<feature type="region of interest" description="Disordered" evidence="1">
    <location>
        <begin position="183"/>
        <end position="204"/>
    </location>
</feature>
<keyword evidence="3" id="KW-1185">Reference proteome</keyword>
<name>A0AAD5UK36_9FUNG</name>
<comment type="caution">
    <text evidence="2">The sequence shown here is derived from an EMBL/GenBank/DDBJ whole genome shotgun (WGS) entry which is preliminary data.</text>
</comment>
<evidence type="ECO:0000313" key="2">
    <source>
        <dbReference type="EMBL" id="KAJ3258380.1"/>
    </source>
</evidence>
<dbReference type="InterPro" id="IPR053030">
    <property type="entry name" value="Ribosomal_biogenesis_FAF1-like"/>
</dbReference>
<protein>
    <submittedName>
        <fullName evidence="2">Uncharacterized protein</fullName>
    </submittedName>
</protein>
<dbReference type="PANTHER" id="PTHR28096:SF1">
    <property type="entry name" value="PROTEIN FAF1"/>
    <property type="match status" value="1"/>
</dbReference>
<proteinExistence type="predicted"/>
<dbReference type="EMBL" id="JADGKB010000028">
    <property type="protein sequence ID" value="KAJ3258380.1"/>
    <property type="molecule type" value="Genomic_DNA"/>
</dbReference>
<dbReference type="GO" id="GO:0005730">
    <property type="term" value="C:nucleolus"/>
    <property type="evidence" value="ECO:0007669"/>
    <property type="project" value="TreeGrafter"/>
</dbReference>
<dbReference type="GO" id="GO:0000462">
    <property type="term" value="P:maturation of SSU-rRNA from tricistronic rRNA transcript (SSU-rRNA, 5.8S rRNA, LSU-rRNA)"/>
    <property type="evidence" value="ECO:0007669"/>
    <property type="project" value="TreeGrafter"/>
</dbReference>
<organism evidence="2 3">
    <name type="scientific">Boothiomyces macroporosus</name>
    <dbReference type="NCBI Taxonomy" id="261099"/>
    <lineage>
        <taxon>Eukaryota</taxon>
        <taxon>Fungi</taxon>
        <taxon>Fungi incertae sedis</taxon>
        <taxon>Chytridiomycota</taxon>
        <taxon>Chytridiomycota incertae sedis</taxon>
        <taxon>Chytridiomycetes</taxon>
        <taxon>Rhizophydiales</taxon>
        <taxon>Terramycetaceae</taxon>
        <taxon>Boothiomyces</taxon>
    </lineage>
</organism>
<gene>
    <name evidence="2" type="ORF">HK103_003668</name>
</gene>
<dbReference type="AlphaFoldDB" id="A0AAD5UK36"/>